<keyword evidence="4" id="KW-1185">Reference proteome</keyword>
<proteinExistence type="predicted"/>
<accession>A0A434AZF4</accession>
<dbReference type="InterPro" id="IPR020616">
    <property type="entry name" value="Thiolase_N"/>
</dbReference>
<name>A0A434AZF4_9BACT</name>
<gene>
    <name evidence="3" type="ORF">DLK05_00805</name>
</gene>
<reference evidence="3 4" key="1">
    <citation type="submission" date="2018-11" db="EMBL/GenBank/DDBJ databases">
        <title>Parancylomarina longa gen. nov., sp. nov., isolated from sediments of southern Okinawa.</title>
        <authorList>
            <person name="Fu T."/>
        </authorList>
    </citation>
    <scope>NUCLEOTIDE SEQUENCE [LARGE SCALE GENOMIC DNA]</scope>
    <source>
        <strain evidence="3 4">T3-2 S1-C</strain>
    </source>
</reference>
<feature type="domain" description="Thiolase N-terminal" evidence="1">
    <location>
        <begin position="53"/>
        <end position="245"/>
    </location>
</feature>
<evidence type="ECO:0000313" key="4">
    <source>
        <dbReference type="Proteomes" id="UP000282985"/>
    </source>
</evidence>
<dbReference type="PANTHER" id="PTHR42870:SF1">
    <property type="entry name" value="NON-SPECIFIC LIPID-TRANSFER PROTEIN-LIKE 2"/>
    <property type="match status" value="1"/>
</dbReference>
<dbReference type="SUPFAM" id="SSF53901">
    <property type="entry name" value="Thiolase-like"/>
    <property type="match status" value="2"/>
</dbReference>
<dbReference type="Pfam" id="PF22691">
    <property type="entry name" value="Thiolase_C_1"/>
    <property type="match status" value="1"/>
</dbReference>
<sequence length="414" mass="44178">MKKLRKKVYMLAGYNTISMGTGRKEFNPRKERPGLEHYIKEAGQATLKGIGGAKNVDEGVIGNFMAARFNKQANLPAFLPMIDPDLKYKPSISVEGACASGGLALASGIKSVLAETADVVLAVGFEVQNTVKAMYGADILAGAGWQKERKNGHAYFFPGAFSDRAGAYYEKYGKELTRKAMAKWYCNAIENARLCKTAQEYQNTNPNLEATANTPLNPRRFVENLNVFDCSKVSDGASAIAIVSDDGLKRIGVPASEAIEVVGFAQVAADITQKPEDLTSLSTMKKAAEKAIEMAGISLDQIATVEVHDCFSIAGIMATEALGFAEKGKGCEFVLNGNTSRNGKVPFNTTGGLIGWGHPTGATGVHQAVTVWEQLTGKAGAAQIEISKGKPFAMSVNMGGDDKTLVAIVYRRGI</sequence>
<dbReference type="EMBL" id="RJJX01000001">
    <property type="protein sequence ID" value="RUT79926.1"/>
    <property type="molecule type" value="Genomic_DNA"/>
</dbReference>
<dbReference type="AlphaFoldDB" id="A0A434AZF4"/>
<dbReference type="RefSeq" id="WP_127342067.1">
    <property type="nucleotide sequence ID" value="NZ_RJJX01000001.1"/>
</dbReference>
<dbReference type="PIRSF" id="PIRSF000429">
    <property type="entry name" value="Ac-CoA_Ac_transf"/>
    <property type="match status" value="1"/>
</dbReference>
<dbReference type="InterPro" id="IPR002155">
    <property type="entry name" value="Thiolase"/>
</dbReference>
<comment type="caution">
    <text evidence="3">The sequence shown here is derived from an EMBL/GenBank/DDBJ whole genome shotgun (WGS) entry which is preliminary data.</text>
</comment>
<dbReference type="OrthoDB" id="9785768at2"/>
<dbReference type="PANTHER" id="PTHR42870">
    <property type="entry name" value="ACETYL-COA C-ACETYLTRANSFERASE"/>
    <property type="match status" value="1"/>
</dbReference>
<feature type="domain" description="Thiolase C-terminal" evidence="2">
    <location>
        <begin position="273"/>
        <end position="401"/>
    </location>
</feature>
<evidence type="ECO:0000313" key="3">
    <source>
        <dbReference type="EMBL" id="RUT79926.1"/>
    </source>
</evidence>
<dbReference type="Pfam" id="PF00108">
    <property type="entry name" value="Thiolase_N"/>
    <property type="match status" value="1"/>
</dbReference>
<dbReference type="GO" id="GO:0003988">
    <property type="term" value="F:acetyl-CoA C-acyltransferase activity"/>
    <property type="evidence" value="ECO:0007669"/>
    <property type="project" value="UniProtKB-ARBA"/>
</dbReference>
<organism evidence="3 4">
    <name type="scientific">Ancylomarina longa</name>
    <dbReference type="NCBI Taxonomy" id="2487017"/>
    <lineage>
        <taxon>Bacteria</taxon>
        <taxon>Pseudomonadati</taxon>
        <taxon>Bacteroidota</taxon>
        <taxon>Bacteroidia</taxon>
        <taxon>Marinilabiliales</taxon>
        <taxon>Marinifilaceae</taxon>
        <taxon>Ancylomarina</taxon>
    </lineage>
</organism>
<dbReference type="InterPro" id="IPR055140">
    <property type="entry name" value="Thiolase_C_2"/>
</dbReference>
<evidence type="ECO:0000259" key="2">
    <source>
        <dbReference type="Pfam" id="PF22691"/>
    </source>
</evidence>
<dbReference type="CDD" id="cd00829">
    <property type="entry name" value="SCP-x_thiolase"/>
    <property type="match status" value="1"/>
</dbReference>
<evidence type="ECO:0000259" key="1">
    <source>
        <dbReference type="Pfam" id="PF00108"/>
    </source>
</evidence>
<dbReference type="Proteomes" id="UP000282985">
    <property type="component" value="Unassembled WGS sequence"/>
</dbReference>
<dbReference type="InterPro" id="IPR016039">
    <property type="entry name" value="Thiolase-like"/>
</dbReference>
<dbReference type="Gene3D" id="3.40.47.10">
    <property type="match status" value="1"/>
</dbReference>
<protein>
    <submittedName>
        <fullName evidence="3">3-ketoacyl-CoA thiolase</fullName>
    </submittedName>
</protein>